<dbReference type="RefSeq" id="WP_273987240.1">
    <property type="nucleotide sequence ID" value="NZ_BAABQT010000010.1"/>
</dbReference>
<evidence type="ECO:0000313" key="2">
    <source>
        <dbReference type="EMBL" id="WDA57345.1"/>
    </source>
</evidence>
<name>A0ABY7UWU1_9DEIO</name>
<accession>A0ABY7UWU1</accession>
<organism evidence="2 3">
    <name type="scientific">Deinococcus aquaticus</name>
    <dbReference type="NCBI Taxonomy" id="328692"/>
    <lineage>
        <taxon>Bacteria</taxon>
        <taxon>Thermotogati</taxon>
        <taxon>Deinococcota</taxon>
        <taxon>Deinococci</taxon>
        <taxon>Deinococcales</taxon>
        <taxon>Deinococcaceae</taxon>
        <taxon>Deinococcus</taxon>
    </lineage>
</organism>
<protein>
    <submittedName>
        <fullName evidence="2">Uncharacterized protein</fullName>
    </submittedName>
</protein>
<evidence type="ECO:0000313" key="3">
    <source>
        <dbReference type="Proteomes" id="UP001217044"/>
    </source>
</evidence>
<dbReference type="Proteomes" id="UP001217044">
    <property type="component" value="Chromosome"/>
</dbReference>
<gene>
    <name evidence="2" type="ORF">M8445_08130</name>
</gene>
<evidence type="ECO:0000256" key="1">
    <source>
        <dbReference type="SAM" id="SignalP"/>
    </source>
</evidence>
<dbReference type="EMBL" id="CP115165">
    <property type="protein sequence ID" value="WDA57345.1"/>
    <property type="molecule type" value="Genomic_DNA"/>
</dbReference>
<proteinExistence type="predicted"/>
<feature type="signal peptide" evidence="1">
    <location>
        <begin position="1"/>
        <end position="26"/>
    </location>
</feature>
<keyword evidence="1" id="KW-0732">Signal</keyword>
<reference evidence="2 3" key="1">
    <citation type="submission" date="2022-12" db="EMBL/GenBank/DDBJ databases">
        <title>Genome Sequence of Deinococcus aquaticus Type Strain PB314.</title>
        <authorList>
            <person name="Albert C."/>
            <person name="Hill J."/>
            <person name="Boren L."/>
            <person name="Scholz-Ng S."/>
            <person name="Fatema N."/>
            <person name="Grosso R."/>
            <person name="Soboslay E."/>
            <person name="Tuohy J."/>
        </authorList>
    </citation>
    <scope>NUCLEOTIDE SEQUENCE [LARGE SCALE GENOMIC DNA]</scope>
    <source>
        <strain evidence="2 3">PB-314</strain>
    </source>
</reference>
<feature type="chain" id="PRO_5046369335" evidence="1">
    <location>
        <begin position="27"/>
        <end position="314"/>
    </location>
</feature>
<sequence length="314" mass="33415">MLPSIRAAGCFALLTIGAGLPGPASAQSAAPLQGLTDAELDLLLSATDLLDPNGFLPGVIAPDLPFRVAPFMNRTVVGSVIQPFSTKVVVRTTLNPETASAIAEGLLRRDGWLDMYPTNPTMEVFQDAPGSTTRGAPLLCKPGLGGQMNINVFPNGSGLTQVNYSFQAFGAACPSGRARTTPNAYESVYENAVDPLQTLLSSGVTIPVLPAPAEALIEPSGNEYSGSYYKTYAKVFSSLSAEQVRAAYVGRLNAQDWATTSSTRKGSELISTVRRTFGKRTLTATFALTPRPGQTRMNGTKSLQQYDVKFEFTY</sequence>
<keyword evidence="3" id="KW-1185">Reference proteome</keyword>